<gene>
    <name evidence="3" type="ORF">ACFFK8_11035</name>
</gene>
<evidence type="ECO:0000256" key="1">
    <source>
        <dbReference type="ARBA" id="ARBA00022729"/>
    </source>
</evidence>
<dbReference type="PROSITE" id="PS51257">
    <property type="entry name" value="PROKAR_LIPOPROTEIN"/>
    <property type="match status" value="1"/>
</dbReference>
<keyword evidence="1" id="KW-0732">Signal</keyword>
<dbReference type="EMBL" id="JBHLZF010000002">
    <property type="protein sequence ID" value="MFB9898310.1"/>
    <property type="molecule type" value="Genomic_DNA"/>
</dbReference>
<evidence type="ECO:0000259" key="2">
    <source>
        <dbReference type="Pfam" id="PF13205"/>
    </source>
</evidence>
<dbReference type="Proteomes" id="UP001589688">
    <property type="component" value="Unassembled WGS sequence"/>
</dbReference>
<protein>
    <submittedName>
        <fullName evidence="3">Ig-like domain-containing protein</fullName>
    </submittedName>
</protein>
<reference evidence="3 4" key="1">
    <citation type="submission" date="2024-09" db="EMBL/GenBank/DDBJ databases">
        <authorList>
            <person name="Sun Q."/>
            <person name="Mori K."/>
        </authorList>
    </citation>
    <scope>NUCLEOTIDE SEQUENCE [LARGE SCALE GENOMIC DNA]</scope>
    <source>
        <strain evidence="3 4">ATCC 51272</strain>
    </source>
</reference>
<sequence>MGKGFNMMKYAVCGRRFLPFYLFTLLLFSCAKMGSPDGGWYDETPPRVIGASPEDKATNVKRRHIYINFDEFIKIDNPTQNVVVSPPQLEAPEIKGQGKRISIELLDSLKPNTTYTIDFSSAITDNNEGNPLGNYTYSFSTGDHIDTLEVSGYVLQADNLEPVKGMLVGLYDDLSDSAFKKKPMLRVSKTDSRGRFVIKGVASGKYRIYALQDADGDYMFGQKSEMLAFSRDLIKPSFKPDIRQDTTWIDSLHIKNIERVPYTHFLPDNICLRAFNEILTDRYLVKSERKEANHFTLYYSYGDSVLPQVRGLNFNAENAFVVEPTAGRDTITYWLRNTALVNQDTLTVLLTHHITDTLGVLRLRTDTVPLLSKQPYAKRLKEEKKLLDEWQKKEEKKKKHGEPYDSVMPREPLKLTVTPGGEMDPDQNVTISSPIPLMDIDSTHIHLFSKPGADTLWYREPCELIRVNGETYLLRAEWKPDTEYSLEADSATFCTIYGQVSGPLKQGLKVRSTDAYATLLVTLTGMEGQHVIAQLMDGSDKVVKEVFTASGQAEFYYLREGKYYLRMILDANDNRRWDTGSYADDVQPEAVYYYPEEIECKAKWDVTRSWNPAETPLYRQKPGAIIQQKADKEKTIQHRNADRARKLGIEYIPTLK</sequence>
<dbReference type="Pfam" id="PF13205">
    <property type="entry name" value="Big_5"/>
    <property type="match status" value="1"/>
</dbReference>
<keyword evidence="4" id="KW-1185">Reference proteome</keyword>
<name>A0ABV5ZN03_9BACT</name>
<dbReference type="InterPro" id="IPR032812">
    <property type="entry name" value="SbsA_Ig"/>
</dbReference>
<comment type="caution">
    <text evidence="3">The sequence shown here is derived from an EMBL/GenBank/DDBJ whole genome shotgun (WGS) entry which is preliminary data.</text>
</comment>
<feature type="domain" description="SbsA Ig-like" evidence="2">
    <location>
        <begin position="42"/>
        <end position="141"/>
    </location>
</feature>
<evidence type="ECO:0000313" key="3">
    <source>
        <dbReference type="EMBL" id="MFB9898310.1"/>
    </source>
</evidence>
<accession>A0ABV5ZN03</accession>
<proteinExistence type="predicted"/>
<dbReference type="RefSeq" id="WP_027953041.1">
    <property type="nucleotide sequence ID" value="NZ_JBHLZF010000002.1"/>
</dbReference>
<evidence type="ECO:0000313" key="4">
    <source>
        <dbReference type="Proteomes" id="UP001589688"/>
    </source>
</evidence>
<organism evidence="3 4">
    <name type="scientific">Hallella seregens ATCC 51272</name>
    <dbReference type="NCBI Taxonomy" id="1336250"/>
    <lineage>
        <taxon>Bacteria</taxon>
        <taxon>Pseudomonadati</taxon>
        <taxon>Bacteroidota</taxon>
        <taxon>Bacteroidia</taxon>
        <taxon>Bacteroidales</taxon>
        <taxon>Prevotellaceae</taxon>
        <taxon>Hallella</taxon>
    </lineage>
</organism>
<dbReference type="SUPFAM" id="SSF49478">
    <property type="entry name" value="Cna protein B-type domain"/>
    <property type="match status" value="1"/>
</dbReference>